<keyword evidence="3" id="KW-1185">Reference proteome</keyword>
<keyword evidence="1" id="KW-0812">Transmembrane</keyword>
<evidence type="ECO:0000256" key="1">
    <source>
        <dbReference type="SAM" id="Phobius"/>
    </source>
</evidence>
<protein>
    <recommendedName>
        <fullName evidence="4">Integral membrane protein</fullName>
    </recommendedName>
</protein>
<evidence type="ECO:0000313" key="2">
    <source>
        <dbReference type="EMBL" id="GGM96749.1"/>
    </source>
</evidence>
<reference evidence="3" key="1">
    <citation type="journal article" date="2019" name="Int. J. Syst. Evol. Microbiol.">
        <title>The Global Catalogue of Microorganisms (GCM) 10K type strain sequencing project: providing services to taxonomists for standard genome sequencing and annotation.</title>
        <authorList>
            <consortium name="The Broad Institute Genomics Platform"/>
            <consortium name="The Broad Institute Genome Sequencing Center for Infectious Disease"/>
            <person name="Wu L."/>
            <person name="Ma J."/>
        </authorList>
    </citation>
    <scope>NUCLEOTIDE SEQUENCE [LARGE SCALE GENOMIC DNA]</scope>
    <source>
        <strain evidence="3">CGMCC 4.7319</strain>
    </source>
</reference>
<name>A0ABQ2I092_9PSEU</name>
<keyword evidence="1" id="KW-0472">Membrane</keyword>
<dbReference type="RefSeq" id="WP_189156120.1">
    <property type="nucleotide sequence ID" value="NZ_BMNC01000005.1"/>
</dbReference>
<comment type="caution">
    <text evidence="2">The sequence shown here is derived from an EMBL/GenBank/DDBJ whole genome shotgun (WGS) entry which is preliminary data.</text>
</comment>
<accession>A0ABQ2I092</accession>
<feature type="transmembrane region" description="Helical" evidence="1">
    <location>
        <begin position="102"/>
        <end position="119"/>
    </location>
</feature>
<evidence type="ECO:0008006" key="4">
    <source>
        <dbReference type="Google" id="ProtNLM"/>
    </source>
</evidence>
<gene>
    <name evidence="2" type="ORF">GCM10011609_38150</name>
</gene>
<proteinExistence type="predicted"/>
<dbReference type="EMBL" id="BMNC01000005">
    <property type="protein sequence ID" value="GGM96749.1"/>
    <property type="molecule type" value="Genomic_DNA"/>
</dbReference>
<feature type="transmembrane region" description="Helical" evidence="1">
    <location>
        <begin position="43"/>
        <end position="65"/>
    </location>
</feature>
<keyword evidence="1" id="KW-1133">Transmembrane helix</keyword>
<sequence length="125" mass="12606">MIRVLLGAVAGAVAGVCSTLTLPLLLSPHCLAQDDWGCGVSRVFTTAVNALAWGIAGCLLLAGMLTPLKRPDAGTAFVLGCLFWPLTALALALLGLLHGAPGASAVPVLAFAVAAAVSGRRWSET</sequence>
<organism evidence="2 3">
    <name type="scientific">Lentzea pudingi</name>
    <dbReference type="NCBI Taxonomy" id="1789439"/>
    <lineage>
        <taxon>Bacteria</taxon>
        <taxon>Bacillati</taxon>
        <taxon>Actinomycetota</taxon>
        <taxon>Actinomycetes</taxon>
        <taxon>Pseudonocardiales</taxon>
        <taxon>Pseudonocardiaceae</taxon>
        <taxon>Lentzea</taxon>
    </lineage>
</organism>
<feature type="transmembrane region" description="Helical" evidence="1">
    <location>
        <begin position="77"/>
        <end position="96"/>
    </location>
</feature>
<dbReference type="Proteomes" id="UP000597656">
    <property type="component" value="Unassembled WGS sequence"/>
</dbReference>
<evidence type="ECO:0000313" key="3">
    <source>
        <dbReference type="Proteomes" id="UP000597656"/>
    </source>
</evidence>